<proteinExistence type="predicted"/>
<dbReference type="SUPFAM" id="SSF53098">
    <property type="entry name" value="Ribonuclease H-like"/>
    <property type="match status" value="1"/>
</dbReference>
<dbReference type="PaxDb" id="4097-A0A1S4CEU3"/>
<dbReference type="PROSITE" id="PS50994">
    <property type="entry name" value="INTEGRASE"/>
    <property type="match status" value="1"/>
</dbReference>
<dbReference type="RefSeq" id="XP_016499680.1">
    <property type="nucleotide sequence ID" value="XM_016644194.1"/>
</dbReference>
<evidence type="ECO:0000259" key="2">
    <source>
        <dbReference type="PROSITE" id="PS50994"/>
    </source>
</evidence>
<dbReference type="GO" id="GO:0015074">
    <property type="term" value="P:DNA integration"/>
    <property type="evidence" value="ECO:0007669"/>
    <property type="project" value="InterPro"/>
</dbReference>
<dbReference type="PANTHER" id="PTHR47266">
    <property type="entry name" value="ENDONUCLEASE-RELATED"/>
    <property type="match status" value="1"/>
</dbReference>
<dbReference type="KEGG" id="nta:107818240"/>
<name>A0A1S4CEU3_TOBAC</name>
<dbReference type="Pfam" id="PF00665">
    <property type="entry name" value="rve"/>
    <property type="match status" value="1"/>
</dbReference>
<dbReference type="STRING" id="4097.A0A1S4CEU3"/>
<organism evidence="3">
    <name type="scientific">Nicotiana tabacum</name>
    <name type="common">Common tobacco</name>
    <dbReference type="NCBI Taxonomy" id="4097"/>
    <lineage>
        <taxon>Eukaryota</taxon>
        <taxon>Viridiplantae</taxon>
        <taxon>Streptophyta</taxon>
        <taxon>Embryophyta</taxon>
        <taxon>Tracheophyta</taxon>
        <taxon>Spermatophyta</taxon>
        <taxon>Magnoliopsida</taxon>
        <taxon>eudicotyledons</taxon>
        <taxon>Gunneridae</taxon>
        <taxon>Pentapetalae</taxon>
        <taxon>asterids</taxon>
        <taxon>lamiids</taxon>
        <taxon>Solanales</taxon>
        <taxon>Solanaceae</taxon>
        <taxon>Nicotianoideae</taxon>
        <taxon>Nicotianeae</taxon>
        <taxon>Nicotiana</taxon>
    </lineage>
</organism>
<dbReference type="InterPro" id="IPR052160">
    <property type="entry name" value="Gypsy_RT_Integrase-like"/>
</dbReference>
<dbReference type="InterPro" id="IPR012337">
    <property type="entry name" value="RNaseH-like_sf"/>
</dbReference>
<dbReference type="InterPro" id="IPR036397">
    <property type="entry name" value="RNaseH_sf"/>
</dbReference>
<dbReference type="GO" id="GO:0003676">
    <property type="term" value="F:nucleic acid binding"/>
    <property type="evidence" value="ECO:0007669"/>
    <property type="project" value="InterPro"/>
</dbReference>
<sequence>MAPFLLSRGNKYILLAVDYISKWVEAIALSTNDAKVVAVFVKKNIFSRFGTPHALISDEETYFCNRLLNNLLAKYGVRHRVFMAYNLQTNGQATVSNREIKQILEKTVSANMKDWAAKLDDALWAYRTPYKTPIEASPYKLVYGKAWHLPIELEHKEYWAIKKFNMDFEAAGEKGLLGLLQLNELDQFRMHSYENVKLYKEKTKRWHDKHINPCHFEPGQQVAMARRSANKGKGVGKSSTTAPAPKKHKKGEGSSRQAKGKQVVDR</sequence>
<feature type="domain" description="Integrase catalytic" evidence="2">
    <location>
        <begin position="1"/>
        <end position="158"/>
    </location>
</feature>
<dbReference type="OrthoDB" id="5582742at2759"/>
<dbReference type="AlphaFoldDB" id="A0A1S4CEU3"/>
<reference evidence="3" key="1">
    <citation type="submission" date="2025-08" db="UniProtKB">
        <authorList>
            <consortium name="RefSeq"/>
        </authorList>
    </citation>
    <scope>IDENTIFICATION</scope>
</reference>
<accession>A0A1S4CEU3</accession>
<evidence type="ECO:0000256" key="1">
    <source>
        <dbReference type="SAM" id="MobiDB-lite"/>
    </source>
</evidence>
<evidence type="ECO:0000313" key="3">
    <source>
        <dbReference type="RefSeq" id="XP_016499680.1"/>
    </source>
</evidence>
<protein>
    <submittedName>
        <fullName evidence="3">Protein NYNRIN-like</fullName>
    </submittedName>
</protein>
<dbReference type="Gene3D" id="3.30.420.10">
    <property type="entry name" value="Ribonuclease H-like superfamily/Ribonuclease H"/>
    <property type="match status" value="1"/>
</dbReference>
<feature type="region of interest" description="Disordered" evidence="1">
    <location>
        <begin position="225"/>
        <end position="266"/>
    </location>
</feature>
<dbReference type="InterPro" id="IPR001584">
    <property type="entry name" value="Integrase_cat-core"/>
</dbReference>
<gene>
    <name evidence="3" type="primary">LOC107818240</name>
</gene>
<dbReference type="OMA" id="HINPCHF"/>